<evidence type="ECO:0000256" key="1">
    <source>
        <dbReference type="SAM" id="Phobius"/>
    </source>
</evidence>
<reference evidence="2 3" key="1">
    <citation type="submission" date="2018-08" db="EMBL/GenBank/DDBJ databases">
        <title>Wenzhouxiangella salilacus sp. nov., a novel bacterium isolated from a saline lake in Xinjiang Province, China.</title>
        <authorList>
            <person name="Han S."/>
        </authorList>
    </citation>
    <scope>NUCLEOTIDE SEQUENCE [LARGE SCALE GENOMIC DNA]</scope>
    <source>
        <strain evidence="2 3">XDB06</strain>
    </source>
</reference>
<name>A0A3E1K6D3_9GAMM</name>
<accession>A0A3E1K6D3</accession>
<keyword evidence="3" id="KW-1185">Reference proteome</keyword>
<dbReference type="SUPFAM" id="SSF53649">
    <property type="entry name" value="Alkaline phosphatase-like"/>
    <property type="match status" value="1"/>
</dbReference>
<protein>
    <submittedName>
        <fullName evidence="2">Alkaline phosphatase</fullName>
    </submittedName>
</protein>
<gene>
    <name evidence="2" type="ORF">DZC52_12890</name>
</gene>
<dbReference type="OrthoDB" id="1376015at2"/>
<dbReference type="AlphaFoldDB" id="A0A3E1K6D3"/>
<keyword evidence="1" id="KW-0812">Transmembrane</keyword>
<organism evidence="2 3">
    <name type="scientific">Wenzhouxiangella sediminis</name>
    <dbReference type="NCBI Taxonomy" id="1792836"/>
    <lineage>
        <taxon>Bacteria</taxon>
        <taxon>Pseudomonadati</taxon>
        <taxon>Pseudomonadota</taxon>
        <taxon>Gammaproteobacteria</taxon>
        <taxon>Chromatiales</taxon>
        <taxon>Wenzhouxiangellaceae</taxon>
        <taxon>Wenzhouxiangella</taxon>
    </lineage>
</organism>
<evidence type="ECO:0000313" key="3">
    <source>
        <dbReference type="Proteomes" id="UP000260351"/>
    </source>
</evidence>
<dbReference type="EMBL" id="QUZK01000046">
    <property type="protein sequence ID" value="RFF29528.1"/>
    <property type="molecule type" value="Genomic_DNA"/>
</dbReference>
<comment type="caution">
    <text evidence="2">The sequence shown here is derived from an EMBL/GenBank/DDBJ whole genome shotgun (WGS) entry which is preliminary data.</text>
</comment>
<dbReference type="RefSeq" id="WP_116651554.1">
    <property type="nucleotide sequence ID" value="NZ_QUZK01000046.1"/>
</dbReference>
<sequence>MKPDTDALAIVRILAAGLVLNALLVLPAWWRDGIIGSVWFAPEALLLPAWVAVASGRRRSALLRAASGGLLAFVIVAGFFDALVQSVLGRPLNVFVDPLMLRAGFHLVDGSFGRWQATLASVLLAVAVIALAWVIFRLLRPQALPPGKAAPAIILASLLLGLPWVAAKLPVIESQAWRLLVTQAASLEATRDARARILAAADAPEFEPGPLPGLAGRDVYVVFIESYGGSALDRARMAGRVEPLLRRWTERLGAAGVEAVSGRMKAPIRGGQSWLSHASLLSGLSIDSQVWYEMLLEKDIGLLSDDFRQTGHVAVNVAPGIVMDWPEGDRLGFDRIYAAADLGYEGPPLGWVTMPDEYTLHTFSERIRPQQDGPVFAQIALISSHWPWRPVIEPLDDHSRIGHGRVYSSSIDEGERPATLLFDPDRMRRAYVRSLAYSLAVTFDWARRNLPSEALLIVLGDHQPVSLVTGREAGSEVPVHVISGDRDLLAGFIERGFVPGLLPVNVDEAPPITRLRHWLRSDFATAEHLP</sequence>
<feature type="transmembrane region" description="Helical" evidence="1">
    <location>
        <begin position="36"/>
        <end position="54"/>
    </location>
</feature>
<feature type="transmembrane region" description="Helical" evidence="1">
    <location>
        <begin position="148"/>
        <end position="166"/>
    </location>
</feature>
<dbReference type="Gene3D" id="3.40.720.10">
    <property type="entry name" value="Alkaline Phosphatase, subunit A"/>
    <property type="match status" value="1"/>
</dbReference>
<feature type="transmembrane region" description="Helical" evidence="1">
    <location>
        <begin position="7"/>
        <end position="30"/>
    </location>
</feature>
<keyword evidence="1" id="KW-1133">Transmembrane helix</keyword>
<proteinExistence type="predicted"/>
<dbReference type="InterPro" id="IPR017850">
    <property type="entry name" value="Alkaline_phosphatase_core_sf"/>
</dbReference>
<keyword evidence="1" id="KW-0472">Membrane</keyword>
<evidence type="ECO:0000313" key="2">
    <source>
        <dbReference type="EMBL" id="RFF29528.1"/>
    </source>
</evidence>
<dbReference type="Proteomes" id="UP000260351">
    <property type="component" value="Unassembled WGS sequence"/>
</dbReference>
<feature type="transmembrane region" description="Helical" evidence="1">
    <location>
        <begin position="61"/>
        <end position="80"/>
    </location>
</feature>
<feature type="transmembrane region" description="Helical" evidence="1">
    <location>
        <begin position="115"/>
        <end position="136"/>
    </location>
</feature>